<evidence type="ECO:0000313" key="11">
    <source>
        <dbReference type="Proteomes" id="UP000076408"/>
    </source>
</evidence>
<dbReference type="Gene3D" id="3.40.390.10">
    <property type="entry name" value="Collagenase (Catalytic Domain)"/>
    <property type="match status" value="1"/>
</dbReference>
<reference evidence="10" key="2">
    <citation type="submission" date="2020-05" db="UniProtKB">
        <authorList>
            <consortium name="EnsemblMetazoa"/>
        </authorList>
    </citation>
    <scope>IDENTIFICATION</scope>
    <source>
        <strain evidence="10">Indian</strain>
    </source>
</reference>
<dbReference type="KEGG" id="aste:118507096"/>
<dbReference type="Pfam" id="PF01432">
    <property type="entry name" value="Peptidase_M3"/>
    <property type="match status" value="1"/>
</dbReference>
<keyword evidence="5 7" id="KW-0862">Zinc</keyword>
<dbReference type="InterPro" id="IPR034005">
    <property type="entry name" value="M3A_DCP"/>
</dbReference>
<dbReference type="OrthoDB" id="534666at2759"/>
<evidence type="ECO:0000256" key="6">
    <source>
        <dbReference type="ARBA" id="ARBA00023049"/>
    </source>
</evidence>
<evidence type="ECO:0000256" key="4">
    <source>
        <dbReference type="ARBA" id="ARBA00022801"/>
    </source>
</evidence>
<proteinExistence type="inferred from homology"/>
<evidence type="ECO:0000313" key="10">
    <source>
        <dbReference type="EnsemblMetazoa" id="ASTEI01116-PA"/>
    </source>
</evidence>
<dbReference type="SUPFAM" id="SSF55486">
    <property type="entry name" value="Metalloproteases ('zincins'), catalytic domain"/>
    <property type="match status" value="1"/>
</dbReference>
<reference evidence="11" key="1">
    <citation type="journal article" date="2014" name="Genome Biol.">
        <title>Genome analysis of a major urban malaria vector mosquito, Anopheles stephensi.</title>
        <authorList>
            <person name="Jiang X."/>
            <person name="Peery A."/>
            <person name="Hall A.B."/>
            <person name="Sharma A."/>
            <person name="Chen X.G."/>
            <person name="Waterhouse R.M."/>
            <person name="Komissarov A."/>
            <person name="Riehle M.M."/>
            <person name="Shouche Y."/>
            <person name="Sharakhova M.V."/>
            <person name="Lawson D."/>
            <person name="Pakpour N."/>
            <person name="Arensburger P."/>
            <person name="Davidson V.L."/>
            <person name="Eiglmeier K."/>
            <person name="Emrich S."/>
            <person name="George P."/>
            <person name="Kennedy R.C."/>
            <person name="Mane S.P."/>
            <person name="Maslen G."/>
            <person name="Oringanje C."/>
            <person name="Qi Y."/>
            <person name="Settlage R."/>
            <person name="Tojo M."/>
            <person name="Tubio J.M."/>
            <person name="Unger M.F."/>
            <person name="Wang B."/>
            <person name="Vernick K.D."/>
            <person name="Ribeiro J.M."/>
            <person name="James A.A."/>
            <person name="Michel K."/>
            <person name="Riehle M.A."/>
            <person name="Luckhart S."/>
            <person name="Sharakhov I.V."/>
            <person name="Tu Z."/>
        </authorList>
    </citation>
    <scope>NUCLEOTIDE SEQUENCE [LARGE SCALE GENOMIC DNA]</scope>
    <source>
        <strain evidence="11">Indian</strain>
    </source>
</reference>
<dbReference type="VEuPathDB" id="VectorBase:ASTEI01116"/>
<dbReference type="PANTHER" id="PTHR11804:SF83">
    <property type="entry name" value="LD37516P"/>
    <property type="match status" value="1"/>
</dbReference>
<dbReference type="OMA" id="QPLEGPW"/>
<dbReference type="InterPro" id="IPR045090">
    <property type="entry name" value="Pept_M3A_M3B"/>
</dbReference>
<dbReference type="InterPro" id="IPR001567">
    <property type="entry name" value="Pept_M3A_M3B_dom"/>
</dbReference>
<comment type="similarity">
    <text evidence="1 7">Belongs to the peptidase M3 family.</text>
</comment>
<dbReference type="RefSeq" id="XP_035900984.1">
    <property type="nucleotide sequence ID" value="XM_036045091.1"/>
</dbReference>
<dbReference type="FunFam" id="3.40.390.10:FF:000059">
    <property type="entry name" value="Oligopeptidase, putative"/>
    <property type="match status" value="1"/>
</dbReference>
<dbReference type="PANTHER" id="PTHR11804">
    <property type="entry name" value="PROTEASE M3 THIMET OLIGOPEPTIDASE-RELATED"/>
    <property type="match status" value="1"/>
</dbReference>
<dbReference type="GeneID" id="118507096"/>
<evidence type="ECO:0000256" key="3">
    <source>
        <dbReference type="ARBA" id="ARBA00022723"/>
    </source>
</evidence>
<feature type="region of interest" description="Disordered" evidence="8">
    <location>
        <begin position="737"/>
        <end position="766"/>
    </location>
</feature>
<feature type="domain" description="Peptidase M3A/M3B catalytic" evidence="9">
    <location>
        <begin position="271"/>
        <end position="727"/>
    </location>
</feature>
<dbReference type="VEuPathDB" id="VectorBase:ASTEI20_043956"/>
<keyword evidence="11" id="KW-1185">Reference proteome</keyword>
<evidence type="ECO:0000256" key="2">
    <source>
        <dbReference type="ARBA" id="ARBA00022670"/>
    </source>
</evidence>
<sequence length="766" mass="85117">MAVSFCGKRLLLTRTNLFANPRRHGYIVLVPEIGEDLPEKNPLSNPHGLPEFNNVTIEKCVGAIGQQAIAVEKSVRAIEERLEQVAAGTAPPVSDVIKDIILPLEATGAPLETTWGIAKTLYLGNSSRMPTKSYLTIHERARGARRSKFNSVPIYRTLKGAIDAADKKQELTGEERRLLQKYVLEAKLSGIEVDGSSKLELNEILERLAQERARFAGKRDMAVKKYQQVIEDPALMKEFPPTLLQSLATDPSQAMKGPWKITLQPAVAERFLEYCGDRTHRWNLWQADTRKCSIHTDKSLENSTHLESIRALRKRQAKLLGYESYVHMSMETKMAGSVEAVSNALDELHRYAKPAADGELGALERFAGEHGFRGPLDIYDVPYWKRRHLATVHQFDQEALKDYFPLPRVLTGLFQLAEQLFGVRIVERVGVDVWHEDVRFYDVLETGPDAPPEPIGGFYTDFYSREDEKLAVADNAGWMVGIGSRSAGTGSQPLAALICNFPAPLYGKPSLLTLDDVQTLFNRFGKALQHLLTTCRYSDVAGLSNVEWDAVEVSGHVLTHLLHDSATIRAISAHYTNEDPLPEPCVEAIQRRRTHLAGYRLCRELYLANLDLQLHLTSDYWLDVTKKLYPLYHQFPLDRKDAHPCSLVPIASGEWGAAYYSHLWSRMIAADVYSAFAEAKEPAARQEVGRRFRDTFLALGGGCHPSEVFRRFRGRDPSPTALLQTLGIYKPQAVGGSAAGGGGSGGGSGGGATTHQKTAGKDEQQH</sequence>
<keyword evidence="2 7" id="KW-0645">Protease</keyword>
<evidence type="ECO:0000256" key="8">
    <source>
        <dbReference type="SAM" id="MobiDB-lite"/>
    </source>
</evidence>
<keyword evidence="6 7" id="KW-0482">Metalloprotease</keyword>
<keyword evidence="4 7" id="KW-0378">Hydrolase</keyword>
<dbReference type="GO" id="GO:0004222">
    <property type="term" value="F:metalloendopeptidase activity"/>
    <property type="evidence" value="ECO:0007669"/>
    <property type="project" value="InterPro"/>
</dbReference>
<dbReference type="GO" id="GO:0006508">
    <property type="term" value="P:proteolysis"/>
    <property type="evidence" value="ECO:0007669"/>
    <property type="project" value="UniProtKB-KW"/>
</dbReference>
<dbReference type="EnsemblMetazoa" id="ASTEI01116-RA">
    <property type="protein sequence ID" value="ASTEI01116-PA"/>
    <property type="gene ID" value="ASTEI01116"/>
</dbReference>
<dbReference type="CDD" id="cd06456">
    <property type="entry name" value="M3A_DCP"/>
    <property type="match status" value="1"/>
</dbReference>
<evidence type="ECO:0000256" key="5">
    <source>
        <dbReference type="ARBA" id="ARBA00022833"/>
    </source>
</evidence>
<keyword evidence="3 7" id="KW-0479">Metal-binding</keyword>
<dbReference type="GO" id="GO:0046872">
    <property type="term" value="F:metal ion binding"/>
    <property type="evidence" value="ECO:0007669"/>
    <property type="project" value="UniProtKB-UniRule"/>
</dbReference>
<dbReference type="InterPro" id="IPR024077">
    <property type="entry name" value="Neurolysin/TOP_dom2"/>
</dbReference>
<dbReference type="Gene3D" id="1.10.1370.10">
    <property type="entry name" value="Neurolysin, domain 3"/>
    <property type="match status" value="1"/>
</dbReference>
<evidence type="ECO:0000259" key="9">
    <source>
        <dbReference type="Pfam" id="PF01432"/>
    </source>
</evidence>
<evidence type="ECO:0000256" key="1">
    <source>
        <dbReference type="ARBA" id="ARBA00006040"/>
    </source>
</evidence>
<comment type="cofactor">
    <cofactor evidence="7">
        <name>Zn(2+)</name>
        <dbReference type="ChEBI" id="CHEBI:29105"/>
    </cofactor>
    <text evidence="7">Binds 1 zinc ion.</text>
</comment>
<dbReference type="VEuPathDB" id="VectorBase:ASTE005455"/>
<dbReference type="Proteomes" id="UP000076408">
    <property type="component" value="Unassembled WGS sequence"/>
</dbReference>
<dbReference type="AlphaFoldDB" id="A0A182XY30"/>
<accession>A0A182XY30</accession>
<protein>
    <recommendedName>
        <fullName evidence="9">Peptidase M3A/M3B catalytic domain-containing protein</fullName>
    </recommendedName>
</protein>
<evidence type="ECO:0000256" key="7">
    <source>
        <dbReference type="RuleBase" id="RU003435"/>
    </source>
</evidence>
<dbReference type="InterPro" id="IPR024079">
    <property type="entry name" value="MetalloPept_cat_dom_sf"/>
</dbReference>
<dbReference type="STRING" id="30069.A0A182XY30"/>
<name>A0A182XY30_ANOST</name>
<feature type="compositionally biased region" description="Gly residues" evidence="8">
    <location>
        <begin position="737"/>
        <end position="752"/>
    </location>
</feature>
<organism evidence="10 11">
    <name type="scientific">Anopheles stephensi</name>
    <name type="common">Indo-Pakistan malaria mosquito</name>
    <dbReference type="NCBI Taxonomy" id="30069"/>
    <lineage>
        <taxon>Eukaryota</taxon>
        <taxon>Metazoa</taxon>
        <taxon>Ecdysozoa</taxon>
        <taxon>Arthropoda</taxon>
        <taxon>Hexapoda</taxon>
        <taxon>Insecta</taxon>
        <taxon>Pterygota</taxon>
        <taxon>Neoptera</taxon>
        <taxon>Endopterygota</taxon>
        <taxon>Diptera</taxon>
        <taxon>Nematocera</taxon>
        <taxon>Culicoidea</taxon>
        <taxon>Culicidae</taxon>
        <taxon>Anophelinae</taxon>
        <taxon>Anopheles</taxon>
    </lineage>
</organism>